<evidence type="ECO:0000313" key="6">
    <source>
        <dbReference type="EMBL" id="KAK9927678.1"/>
    </source>
</evidence>
<keyword evidence="7" id="KW-1185">Reference proteome</keyword>
<reference evidence="6 7" key="1">
    <citation type="journal article" date="2023" name="G3 (Bethesda)">
        <title>A chromosome-length genome assembly and annotation of blackberry (Rubus argutus, cv. 'Hillquist').</title>
        <authorList>
            <person name="Bruna T."/>
            <person name="Aryal R."/>
            <person name="Dudchenko O."/>
            <person name="Sargent D.J."/>
            <person name="Mead D."/>
            <person name="Buti M."/>
            <person name="Cavallini A."/>
            <person name="Hytonen T."/>
            <person name="Andres J."/>
            <person name="Pham M."/>
            <person name="Weisz D."/>
            <person name="Mascagni F."/>
            <person name="Usai G."/>
            <person name="Natali L."/>
            <person name="Bassil N."/>
            <person name="Fernandez G.E."/>
            <person name="Lomsadze A."/>
            <person name="Armour M."/>
            <person name="Olukolu B."/>
            <person name="Poorten T."/>
            <person name="Britton C."/>
            <person name="Davik J."/>
            <person name="Ashrafi H."/>
            <person name="Aiden E.L."/>
            <person name="Borodovsky M."/>
            <person name="Worthington M."/>
        </authorList>
    </citation>
    <scope>NUCLEOTIDE SEQUENCE [LARGE SCALE GENOMIC DNA]</scope>
    <source>
        <strain evidence="6">PI 553951</strain>
    </source>
</reference>
<dbReference type="InterPro" id="IPR036987">
    <property type="entry name" value="SRA-YDG_sf"/>
</dbReference>
<proteinExistence type="predicted"/>
<comment type="subcellular location">
    <subcellularLocation>
        <location evidence="1">Chromosome</location>
        <location evidence="1">Centromere</location>
    </subcellularLocation>
    <subcellularLocation>
        <location evidence="3">Nucleus</location>
    </subcellularLocation>
</comment>
<dbReference type="GO" id="GO:0005634">
    <property type="term" value="C:nucleus"/>
    <property type="evidence" value="ECO:0007669"/>
    <property type="project" value="UniProtKB-SubCell"/>
</dbReference>
<dbReference type="InterPro" id="IPR015947">
    <property type="entry name" value="PUA-like_sf"/>
</dbReference>
<dbReference type="PROSITE" id="PS51015">
    <property type="entry name" value="YDG"/>
    <property type="match status" value="1"/>
</dbReference>
<keyword evidence="2 3" id="KW-0539">Nucleus</keyword>
<dbReference type="EMBL" id="JBEDUW010000005">
    <property type="protein sequence ID" value="KAK9927678.1"/>
    <property type="molecule type" value="Genomic_DNA"/>
</dbReference>
<dbReference type="PANTHER" id="PTHR45660">
    <property type="entry name" value="HISTONE-LYSINE N-METHYLTRANSFERASE SETMAR"/>
    <property type="match status" value="1"/>
</dbReference>
<dbReference type="GO" id="GO:0003690">
    <property type="term" value="F:double-stranded DNA binding"/>
    <property type="evidence" value="ECO:0007669"/>
    <property type="project" value="TreeGrafter"/>
</dbReference>
<gene>
    <name evidence="6" type="ORF">M0R45_024850</name>
</gene>
<evidence type="ECO:0000256" key="4">
    <source>
        <dbReference type="SAM" id="MobiDB-lite"/>
    </source>
</evidence>
<accession>A0AAW1WTY4</accession>
<dbReference type="Pfam" id="PF02182">
    <property type="entry name" value="SAD_SRA"/>
    <property type="match status" value="1"/>
</dbReference>
<dbReference type="InterPro" id="IPR003105">
    <property type="entry name" value="SRA_YDG"/>
</dbReference>
<feature type="domain" description="YDG" evidence="5">
    <location>
        <begin position="324"/>
        <end position="467"/>
    </location>
</feature>
<evidence type="ECO:0000256" key="1">
    <source>
        <dbReference type="ARBA" id="ARBA00004584"/>
    </source>
</evidence>
<dbReference type="GO" id="GO:0042054">
    <property type="term" value="F:histone methyltransferase activity"/>
    <property type="evidence" value="ECO:0007669"/>
    <property type="project" value="TreeGrafter"/>
</dbReference>
<dbReference type="PANTHER" id="PTHR45660:SF46">
    <property type="entry name" value="HISTONE-LYSINE N-METHYLTRANSFERASE, H3 LYSINE-9 SPECIFIC SUVH6"/>
    <property type="match status" value="1"/>
</dbReference>
<evidence type="ECO:0000256" key="2">
    <source>
        <dbReference type="ARBA" id="ARBA00023242"/>
    </source>
</evidence>
<name>A0AAW1WTY4_RUBAR</name>
<dbReference type="AlphaFoldDB" id="A0AAW1WTY4"/>
<dbReference type="Gene3D" id="2.30.280.10">
    <property type="entry name" value="SRA-YDG"/>
    <property type="match status" value="1"/>
</dbReference>
<dbReference type="SMART" id="SM00466">
    <property type="entry name" value="SRA"/>
    <property type="match status" value="1"/>
</dbReference>
<dbReference type="InterPro" id="IPR051357">
    <property type="entry name" value="H3K9_HMTase_SUVAR3-9"/>
</dbReference>
<sequence>MGTQSQSGSHYEERLGTFSLEDGQCSFYSKLPEYKRPKVSAVRDFPPGCGRSAHLTNFRFLKEATSVGTSENNLRNEKDEISDFRKNLRHVNNWRPVEGEAAVGTVEHDLSKNTHHVGVATPEELMVPIPPKRNFFSPPDCLDLIAARKYHVEAVRDLPPLCGISASNIAKTNVAKPGVKQGLKLPSWWKGKVAHKSKPDGGMSERKREEPDLKLQLERSKNAWRTKVDSDNVRGNSLKNIHPIAGKTTCFGEASSSSSLHDNNTSAIRKKVTEALRRFQDLCNQLEAKKSKEGGNSLKRIDYQAARILKEEGRFVNTGKQILGAVPGVEVGDEFRYRVELNFVGLHRQVQGGIDYATFGGKSLATSVVASGGYADDLNNLNSLTYTGQGGNVMNPDKRPEHQELRRGNLALKNSLKAKNHVRVICGSESSDGRARNYTYVGLYLVQKYWKEMGTHGKLVFKFQLDRIEGQSLVRKK</sequence>
<organism evidence="6 7">
    <name type="scientific">Rubus argutus</name>
    <name type="common">Southern blackberry</name>
    <dbReference type="NCBI Taxonomy" id="59490"/>
    <lineage>
        <taxon>Eukaryota</taxon>
        <taxon>Viridiplantae</taxon>
        <taxon>Streptophyta</taxon>
        <taxon>Embryophyta</taxon>
        <taxon>Tracheophyta</taxon>
        <taxon>Spermatophyta</taxon>
        <taxon>Magnoliopsida</taxon>
        <taxon>eudicotyledons</taxon>
        <taxon>Gunneridae</taxon>
        <taxon>Pentapetalae</taxon>
        <taxon>rosids</taxon>
        <taxon>fabids</taxon>
        <taxon>Rosales</taxon>
        <taxon>Rosaceae</taxon>
        <taxon>Rosoideae</taxon>
        <taxon>Rosoideae incertae sedis</taxon>
        <taxon>Rubus</taxon>
    </lineage>
</organism>
<evidence type="ECO:0000259" key="5">
    <source>
        <dbReference type="PROSITE" id="PS51015"/>
    </source>
</evidence>
<comment type="caution">
    <text evidence="6">The sequence shown here is derived from an EMBL/GenBank/DDBJ whole genome shotgun (WGS) entry which is preliminary data.</text>
</comment>
<protein>
    <recommendedName>
        <fullName evidence="5">YDG domain-containing protein</fullName>
    </recommendedName>
</protein>
<evidence type="ECO:0000313" key="7">
    <source>
        <dbReference type="Proteomes" id="UP001457282"/>
    </source>
</evidence>
<feature type="region of interest" description="Disordered" evidence="4">
    <location>
        <begin position="192"/>
        <end position="212"/>
    </location>
</feature>
<dbReference type="SUPFAM" id="SSF88697">
    <property type="entry name" value="PUA domain-like"/>
    <property type="match status" value="1"/>
</dbReference>
<dbReference type="Proteomes" id="UP001457282">
    <property type="component" value="Unassembled WGS sequence"/>
</dbReference>
<dbReference type="GO" id="GO:0000775">
    <property type="term" value="C:chromosome, centromeric region"/>
    <property type="evidence" value="ECO:0007669"/>
    <property type="project" value="UniProtKB-SubCell"/>
</dbReference>
<feature type="compositionally biased region" description="Basic and acidic residues" evidence="4">
    <location>
        <begin position="197"/>
        <end position="212"/>
    </location>
</feature>
<evidence type="ECO:0000256" key="3">
    <source>
        <dbReference type="PROSITE-ProRule" id="PRU00358"/>
    </source>
</evidence>